<dbReference type="GO" id="GO:0016887">
    <property type="term" value="F:ATP hydrolysis activity"/>
    <property type="evidence" value="ECO:0007669"/>
    <property type="project" value="InterPro"/>
</dbReference>
<dbReference type="PANTHER" id="PTHR42711:SF5">
    <property type="entry name" value="ABC TRANSPORTER ATP-BINDING PROTEIN NATA"/>
    <property type="match status" value="1"/>
</dbReference>
<dbReference type="Gene3D" id="3.40.50.300">
    <property type="entry name" value="P-loop containing nucleotide triphosphate hydrolases"/>
    <property type="match status" value="1"/>
</dbReference>
<dbReference type="CDD" id="cd03230">
    <property type="entry name" value="ABC_DR_subfamily_A"/>
    <property type="match status" value="1"/>
</dbReference>
<keyword evidence="6" id="KW-0046">Antibiotic resistance</keyword>
<dbReference type="InterPro" id="IPR027417">
    <property type="entry name" value="P-loop_NTPase"/>
</dbReference>
<keyword evidence="5 8" id="KW-0067">ATP-binding</keyword>
<keyword evidence="3" id="KW-0813">Transport</keyword>
<dbReference type="Proteomes" id="UP000316988">
    <property type="component" value="Unassembled WGS sequence"/>
</dbReference>
<dbReference type="Pfam" id="PF00005">
    <property type="entry name" value="ABC_tran"/>
    <property type="match status" value="1"/>
</dbReference>
<sequence>MTTTTDLAIQAHDLRCAYGDFEAVRGIDLEIRSGEMFALLGTNGAGKTTTMETLEGHRRASGGSLSVLGHDPYTERPRVRPRLGIMLQESGFAGELTVVETVDMWLALSSSPLGEKHRRADTVAEAMDRLDLADRADTRVVQLSGGQKRRLDLVLATVTRPDLVFLDEPTTGLDPESRRRTWDLIETLRGSGTTIVLTTHYLEEAERLADRIAIMHAGRIAVEGTLAELVDDRPTQISFRRPEGVSSADIDRALRTVIGPRHLETVGRDGLVLDVVDAQQALVRLLGWAESHGHRLDNITVSQASLSDVFAQIAAGEQKQEVAA</sequence>
<gene>
    <name evidence="8" type="ORF">FNM00_06860</name>
</gene>
<comment type="subcellular location">
    <subcellularLocation>
        <location evidence="1">Cell membrane</location>
        <topology evidence="1">Peripheral membrane protein</topology>
    </subcellularLocation>
</comment>
<dbReference type="SMART" id="SM00382">
    <property type="entry name" value="AAA"/>
    <property type="match status" value="1"/>
</dbReference>
<evidence type="ECO:0000256" key="5">
    <source>
        <dbReference type="ARBA" id="ARBA00022840"/>
    </source>
</evidence>
<dbReference type="AlphaFoldDB" id="A0A554SD47"/>
<dbReference type="InterPro" id="IPR017871">
    <property type="entry name" value="ABC_transporter-like_CS"/>
</dbReference>
<keyword evidence="4" id="KW-0547">Nucleotide-binding</keyword>
<keyword evidence="9" id="KW-1185">Reference proteome</keyword>
<evidence type="ECO:0000313" key="9">
    <source>
        <dbReference type="Proteomes" id="UP000316988"/>
    </source>
</evidence>
<evidence type="ECO:0000256" key="2">
    <source>
        <dbReference type="ARBA" id="ARBA00005417"/>
    </source>
</evidence>
<dbReference type="GO" id="GO:0005886">
    <property type="term" value="C:plasma membrane"/>
    <property type="evidence" value="ECO:0007669"/>
    <property type="project" value="UniProtKB-SubCell"/>
</dbReference>
<feature type="domain" description="ABC transporter" evidence="7">
    <location>
        <begin position="9"/>
        <end position="242"/>
    </location>
</feature>
<dbReference type="PANTHER" id="PTHR42711">
    <property type="entry name" value="ABC TRANSPORTER ATP-BINDING PROTEIN"/>
    <property type="match status" value="1"/>
</dbReference>
<dbReference type="GO" id="GO:0005524">
    <property type="term" value="F:ATP binding"/>
    <property type="evidence" value="ECO:0007669"/>
    <property type="project" value="UniProtKB-KW"/>
</dbReference>
<comment type="caution">
    <text evidence="8">The sequence shown here is derived from an EMBL/GenBank/DDBJ whole genome shotgun (WGS) entry which is preliminary data.</text>
</comment>
<evidence type="ECO:0000259" key="7">
    <source>
        <dbReference type="PROSITE" id="PS50893"/>
    </source>
</evidence>
<evidence type="ECO:0000313" key="8">
    <source>
        <dbReference type="EMBL" id="TSD64263.1"/>
    </source>
</evidence>
<accession>A0A554SD47</accession>
<dbReference type="InterPro" id="IPR003439">
    <property type="entry name" value="ABC_transporter-like_ATP-bd"/>
</dbReference>
<evidence type="ECO:0000256" key="3">
    <source>
        <dbReference type="ARBA" id="ARBA00022448"/>
    </source>
</evidence>
<organism evidence="8 9">
    <name type="scientific">Aeromicrobium piscarium</name>
    <dbReference type="NCBI Taxonomy" id="2590901"/>
    <lineage>
        <taxon>Bacteria</taxon>
        <taxon>Bacillati</taxon>
        <taxon>Actinomycetota</taxon>
        <taxon>Actinomycetes</taxon>
        <taxon>Propionibacteriales</taxon>
        <taxon>Nocardioidaceae</taxon>
        <taxon>Aeromicrobium</taxon>
    </lineage>
</organism>
<dbReference type="OrthoDB" id="5193808at2"/>
<proteinExistence type="inferred from homology"/>
<evidence type="ECO:0000256" key="1">
    <source>
        <dbReference type="ARBA" id="ARBA00004202"/>
    </source>
</evidence>
<reference evidence="8 9" key="1">
    <citation type="submission" date="2019-07" db="EMBL/GenBank/DDBJ databases">
        <authorList>
            <person name="Zhao L.H."/>
        </authorList>
    </citation>
    <scope>NUCLEOTIDE SEQUENCE [LARGE SCALE GENOMIC DNA]</scope>
    <source>
        <strain evidence="8 9">Co35</strain>
    </source>
</reference>
<dbReference type="EMBL" id="VLNT01000004">
    <property type="protein sequence ID" value="TSD64263.1"/>
    <property type="molecule type" value="Genomic_DNA"/>
</dbReference>
<dbReference type="InterPro" id="IPR050763">
    <property type="entry name" value="ABC_transporter_ATP-binding"/>
</dbReference>
<dbReference type="InterPro" id="IPR003593">
    <property type="entry name" value="AAA+_ATPase"/>
</dbReference>
<evidence type="ECO:0000256" key="4">
    <source>
        <dbReference type="ARBA" id="ARBA00022741"/>
    </source>
</evidence>
<name>A0A554SD47_9ACTN</name>
<dbReference type="PROSITE" id="PS00211">
    <property type="entry name" value="ABC_TRANSPORTER_1"/>
    <property type="match status" value="1"/>
</dbReference>
<dbReference type="SUPFAM" id="SSF52540">
    <property type="entry name" value="P-loop containing nucleoside triphosphate hydrolases"/>
    <property type="match status" value="1"/>
</dbReference>
<evidence type="ECO:0000256" key="6">
    <source>
        <dbReference type="ARBA" id="ARBA00023251"/>
    </source>
</evidence>
<protein>
    <submittedName>
        <fullName evidence="8">ABC transporter ATP-binding protein</fullName>
    </submittedName>
</protein>
<comment type="similarity">
    <text evidence="2">Belongs to the ABC transporter superfamily.</text>
</comment>
<dbReference type="PROSITE" id="PS50893">
    <property type="entry name" value="ABC_TRANSPORTER_2"/>
    <property type="match status" value="1"/>
</dbReference>
<dbReference type="RefSeq" id="WP_143912706.1">
    <property type="nucleotide sequence ID" value="NZ_VLNT01000004.1"/>
</dbReference>
<dbReference type="GO" id="GO:0046677">
    <property type="term" value="P:response to antibiotic"/>
    <property type="evidence" value="ECO:0007669"/>
    <property type="project" value="UniProtKB-KW"/>
</dbReference>